<dbReference type="InterPro" id="IPR001250">
    <property type="entry name" value="Man6P_Isoase-1"/>
</dbReference>
<evidence type="ECO:0000256" key="13">
    <source>
        <dbReference type="PIRSR" id="PIRSR001480-2"/>
    </source>
</evidence>
<evidence type="ECO:0000256" key="5">
    <source>
        <dbReference type="ARBA" id="ARBA00011956"/>
    </source>
</evidence>
<comment type="function">
    <text evidence="2">Involved in the synthesis of the GDP-mannose and dolichol-phosphate-mannose required for a number of critical mannosyl transfer reactions.</text>
</comment>
<dbReference type="GO" id="GO:0008270">
    <property type="term" value="F:zinc ion binding"/>
    <property type="evidence" value="ECO:0007669"/>
    <property type="project" value="InterPro"/>
</dbReference>
<evidence type="ECO:0000313" key="18">
    <source>
        <dbReference type="EMBL" id="SCV70347.1"/>
    </source>
</evidence>
<evidence type="ECO:0000259" key="16">
    <source>
        <dbReference type="Pfam" id="PF20511"/>
    </source>
</evidence>
<dbReference type="Gene3D" id="2.60.120.10">
    <property type="entry name" value="Jelly Rolls"/>
    <property type="match status" value="2"/>
</dbReference>
<feature type="domain" description="Phosphomannose isomerase type I helical insertion" evidence="17">
    <location>
        <begin position="190"/>
        <end position="265"/>
    </location>
</feature>
<evidence type="ECO:0000259" key="15">
    <source>
        <dbReference type="Pfam" id="PF01238"/>
    </source>
</evidence>
<feature type="binding site" evidence="13">
    <location>
        <position position="109"/>
    </location>
    <ligand>
        <name>Zn(2+)</name>
        <dbReference type="ChEBI" id="CHEBI:29105"/>
    </ligand>
</feature>
<dbReference type="InterPro" id="IPR046456">
    <property type="entry name" value="PMI_typeI_C"/>
</dbReference>
<dbReference type="CDD" id="cd07011">
    <property type="entry name" value="cupin_PMI_type_I_N"/>
    <property type="match status" value="1"/>
</dbReference>
<dbReference type="InterPro" id="IPR014710">
    <property type="entry name" value="RmlC-like_jellyroll"/>
</dbReference>
<evidence type="ECO:0000256" key="6">
    <source>
        <dbReference type="ARBA" id="ARBA00018236"/>
    </source>
</evidence>
<dbReference type="EMBL" id="FMSP01000005">
    <property type="protein sequence ID" value="SCV70347.1"/>
    <property type="molecule type" value="Genomic_DNA"/>
</dbReference>
<feature type="domain" description="Phosphomannose isomerase type I catalytic" evidence="16">
    <location>
        <begin position="6"/>
        <end position="161"/>
    </location>
</feature>
<dbReference type="PANTHER" id="PTHR10309:SF0">
    <property type="entry name" value="MANNOSE-6-PHOSPHATE ISOMERASE"/>
    <property type="match status" value="1"/>
</dbReference>
<evidence type="ECO:0000256" key="1">
    <source>
        <dbReference type="ARBA" id="ARBA00000757"/>
    </source>
</evidence>
<dbReference type="SUPFAM" id="SSF51182">
    <property type="entry name" value="RmlC-like cupins"/>
    <property type="match status" value="1"/>
</dbReference>
<keyword evidence="19" id="KW-1185">Reference proteome</keyword>
<organism evidence="18 19">
    <name type="scientific">Microbotryum intermedium</name>
    <dbReference type="NCBI Taxonomy" id="269621"/>
    <lineage>
        <taxon>Eukaryota</taxon>
        <taxon>Fungi</taxon>
        <taxon>Dikarya</taxon>
        <taxon>Basidiomycota</taxon>
        <taxon>Pucciniomycotina</taxon>
        <taxon>Microbotryomycetes</taxon>
        <taxon>Microbotryales</taxon>
        <taxon>Microbotryaceae</taxon>
        <taxon>Microbotryum</taxon>
    </lineage>
</organism>
<dbReference type="STRING" id="269621.A0A238FB07"/>
<feature type="binding site" evidence="13">
    <location>
        <position position="284"/>
    </location>
    <ligand>
        <name>Zn(2+)</name>
        <dbReference type="ChEBI" id="CHEBI:29105"/>
    </ligand>
</feature>
<keyword evidence="7 13" id="KW-0479">Metal-binding</keyword>
<evidence type="ECO:0000256" key="2">
    <source>
        <dbReference type="ARBA" id="ARBA00002564"/>
    </source>
</evidence>
<evidence type="ECO:0000256" key="9">
    <source>
        <dbReference type="ARBA" id="ARBA00023235"/>
    </source>
</evidence>
<dbReference type="GO" id="GO:0004476">
    <property type="term" value="F:mannose-6-phosphate isomerase activity"/>
    <property type="evidence" value="ECO:0007669"/>
    <property type="project" value="UniProtKB-EC"/>
</dbReference>
<dbReference type="PANTHER" id="PTHR10309">
    <property type="entry name" value="MANNOSE-6-PHOSPHATE ISOMERASE"/>
    <property type="match status" value="1"/>
</dbReference>
<dbReference type="PIRSF" id="PIRSF001480">
    <property type="entry name" value="Mannose-6-phosphate_isomerase"/>
    <property type="match status" value="1"/>
</dbReference>
<dbReference type="FunFam" id="1.10.441.10:FF:000001">
    <property type="entry name" value="Mannose-6-phosphate isomerase"/>
    <property type="match status" value="1"/>
</dbReference>
<evidence type="ECO:0000256" key="7">
    <source>
        <dbReference type="ARBA" id="ARBA00022723"/>
    </source>
</evidence>
<dbReference type="InterPro" id="IPR016305">
    <property type="entry name" value="Mannose-6-P_Isomerase"/>
</dbReference>
<dbReference type="Pfam" id="PF01238">
    <property type="entry name" value="PMI_typeI_C"/>
    <property type="match status" value="1"/>
</dbReference>
<dbReference type="InterPro" id="IPR046458">
    <property type="entry name" value="PMI_typeI_hel"/>
</dbReference>
<evidence type="ECO:0000256" key="11">
    <source>
        <dbReference type="ARBA" id="ARBA00030762"/>
    </source>
</evidence>
<dbReference type="GO" id="GO:0005829">
    <property type="term" value="C:cytosol"/>
    <property type="evidence" value="ECO:0007669"/>
    <property type="project" value="TreeGrafter"/>
</dbReference>
<evidence type="ECO:0000256" key="3">
    <source>
        <dbReference type="ARBA" id="ARBA00004666"/>
    </source>
</evidence>
<comment type="cofactor">
    <cofactor evidence="13">
        <name>Zn(2+)</name>
        <dbReference type="ChEBI" id="CHEBI:29105"/>
    </cofactor>
    <text evidence="13">Binds 1 zinc ion per subunit.</text>
</comment>
<feature type="binding site" evidence="13">
    <location>
        <position position="107"/>
    </location>
    <ligand>
        <name>Zn(2+)</name>
        <dbReference type="ChEBI" id="CHEBI:29105"/>
    </ligand>
</feature>
<feature type="active site" evidence="12">
    <location>
        <position position="325"/>
    </location>
</feature>
<protein>
    <recommendedName>
        <fullName evidence="6">Mannose-6-phosphate isomerase</fullName>
        <ecNumber evidence="5">5.3.1.8</ecNumber>
    </recommendedName>
    <alternativeName>
        <fullName evidence="10">Phosphohexomutase</fullName>
    </alternativeName>
    <alternativeName>
        <fullName evidence="11">Phosphomannose isomerase</fullName>
    </alternativeName>
</protein>
<dbReference type="InterPro" id="IPR046457">
    <property type="entry name" value="PMI_typeI_cat"/>
</dbReference>
<dbReference type="AlphaFoldDB" id="A0A238FB07"/>
<proteinExistence type="inferred from homology"/>
<dbReference type="Proteomes" id="UP000198372">
    <property type="component" value="Unassembled WGS sequence"/>
</dbReference>
<sequence>MTVSPVFELVCGAQSYDWGKLGKDGSKVSQFAQGLPGFKYDEEKPYAELWMGTHPSCPSTLLETGENLKEYLKQHPELIGDNVIKHFGDDLPFLFKVLAIRKALSIQAHPDKKLAKKLYDERPDIYKGQSRSKRVVGLLDPNHKPEMAVALTPFSGFCGFRRPSEIASFLSSVPEFASVVGDKVAESFRSKFGDTSSPSEEDKKAGLKDLFSALMKADEANVKTQVEHLVERLAKEKNQTEETRLVATLNEDFPGDVGVFCTFCLNIVHLKPGEAVFLKANEPHAYLDGGMLTVLFEKSGCLLTITCNSDPDIMECMATSDNVVRAGLTPKLRDYTTLYDPPIEEFSVLLTVLEQGQTEKFEPIDGPSILIFTELQGGASAGLKVGQKKGSKVKRTGQVFFIGAGVEAEIEATGGKVVAYRAFVEAP</sequence>
<dbReference type="GO" id="GO:0005975">
    <property type="term" value="P:carbohydrate metabolic process"/>
    <property type="evidence" value="ECO:0007669"/>
    <property type="project" value="InterPro"/>
</dbReference>
<evidence type="ECO:0000256" key="8">
    <source>
        <dbReference type="ARBA" id="ARBA00022833"/>
    </source>
</evidence>
<evidence type="ECO:0000256" key="14">
    <source>
        <dbReference type="RuleBase" id="RU004189"/>
    </source>
</evidence>
<dbReference type="Gene3D" id="1.10.441.10">
    <property type="entry name" value="Phosphomannose Isomerase, domain 2"/>
    <property type="match status" value="1"/>
</dbReference>
<feature type="binding site" evidence="13">
    <location>
        <position position="146"/>
    </location>
    <ligand>
        <name>Zn(2+)</name>
        <dbReference type="ChEBI" id="CHEBI:29105"/>
    </ligand>
</feature>
<gene>
    <name evidence="18" type="ORF">BQ2448_1741</name>
</gene>
<dbReference type="InterPro" id="IPR011051">
    <property type="entry name" value="RmlC_Cupin_sf"/>
</dbReference>
<dbReference type="GO" id="GO:0009298">
    <property type="term" value="P:GDP-mannose biosynthetic process"/>
    <property type="evidence" value="ECO:0007669"/>
    <property type="project" value="UniProtKB-UniPathway"/>
</dbReference>
<dbReference type="NCBIfam" id="TIGR00218">
    <property type="entry name" value="manA"/>
    <property type="match status" value="1"/>
</dbReference>
<evidence type="ECO:0000313" key="19">
    <source>
        <dbReference type="Proteomes" id="UP000198372"/>
    </source>
</evidence>
<dbReference type="EC" id="5.3.1.8" evidence="5"/>
<dbReference type="Pfam" id="PF20512">
    <property type="entry name" value="PMI_typeI_hel"/>
    <property type="match status" value="1"/>
</dbReference>
<keyword evidence="9" id="KW-0413">Isomerase</keyword>
<comment type="pathway">
    <text evidence="3">Nucleotide-sugar biosynthesis; GDP-alpha-D-mannose biosynthesis; alpha-D-mannose 1-phosphate from D-fructose 6-phosphate: step 1/2.</text>
</comment>
<dbReference type="Pfam" id="PF20511">
    <property type="entry name" value="PMI_typeI_cat"/>
    <property type="match status" value="1"/>
</dbReference>
<name>A0A238FB07_9BASI</name>
<dbReference type="OrthoDB" id="6605218at2759"/>
<comment type="similarity">
    <text evidence="4 14">Belongs to the mannose-6-phosphate isomerase type 1 family.</text>
</comment>
<evidence type="ECO:0000256" key="10">
    <source>
        <dbReference type="ARBA" id="ARBA00029741"/>
    </source>
</evidence>
<comment type="catalytic activity">
    <reaction evidence="1">
        <text>D-mannose 6-phosphate = D-fructose 6-phosphate</text>
        <dbReference type="Rhea" id="RHEA:12356"/>
        <dbReference type="ChEBI" id="CHEBI:58735"/>
        <dbReference type="ChEBI" id="CHEBI:61527"/>
        <dbReference type="EC" id="5.3.1.8"/>
    </reaction>
</comment>
<keyword evidence="8 13" id="KW-0862">Zinc</keyword>
<dbReference type="PRINTS" id="PR00714">
    <property type="entry name" value="MAN6PISMRASE"/>
</dbReference>
<accession>A0A238FB07</accession>
<reference evidence="19" key="1">
    <citation type="submission" date="2016-09" db="EMBL/GenBank/DDBJ databases">
        <authorList>
            <person name="Jeantristanb JTB J.-T."/>
            <person name="Ricardo R."/>
        </authorList>
    </citation>
    <scope>NUCLEOTIDE SEQUENCE [LARGE SCALE GENOMIC DNA]</scope>
</reference>
<feature type="domain" description="Phosphomannose isomerase type I C-terminal" evidence="15">
    <location>
        <begin position="338"/>
        <end position="374"/>
    </location>
</feature>
<dbReference type="UniPathway" id="UPA00126">
    <property type="reaction ID" value="UER00423"/>
</dbReference>
<evidence type="ECO:0000256" key="4">
    <source>
        <dbReference type="ARBA" id="ARBA00010772"/>
    </source>
</evidence>
<evidence type="ECO:0000259" key="17">
    <source>
        <dbReference type="Pfam" id="PF20512"/>
    </source>
</evidence>
<evidence type="ECO:0000256" key="12">
    <source>
        <dbReference type="PIRSR" id="PIRSR001480-1"/>
    </source>
</evidence>